<keyword evidence="4" id="KW-0272">Extracellular matrix</keyword>
<evidence type="ECO:0000256" key="9">
    <source>
        <dbReference type="ARBA" id="ARBA00022801"/>
    </source>
</evidence>
<dbReference type="CDD" id="cd04278">
    <property type="entry name" value="ZnMc_MMP"/>
    <property type="match status" value="1"/>
</dbReference>
<feature type="repeat" description="Hemopexin" evidence="24">
    <location>
        <begin position="327"/>
        <end position="373"/>
    </location>
</feature>
<dbReference type="GO" id="GO:0030574">
    <property type="term" value="P:collagen catabolic process"/>
    <property type="evidence" value="ECO:0007669"/>
    <property type="project" value="UniProtKB-KW"/>
</dbReference>
<feature type="binding site" evidence="20">
    <location>
        <position position="172"/>
    </location>
    <ligand>
        <name>Zn(2+)</name>
        <dbReference type="ChEBI" id="CHEBI:29105"/>
        <label>1</label>
    </ligand>
</feature>
<keyword evidence="14" id="KW-0865">Zymogen</keyword>
<keyword evidence="9" id="KW-0378">Hydrolase</keyword>
<evidence type="ECO:0000256" key="6">
    <source>
        <dbReference type="ARBA" id="ARBA00022723"/>
    </source>
</evidence>
<feature type="binding site" description="in inhibited form" evidence="20">
    <location>
        <position position="94"/>
    </location>
    <ligand>
        <name>Zn(2+)</name>
        <dbReference type="ChEBI" id="CHEBI:29105"/>
        <label>2</label>
        <note>catalytic</note>
    </ligand>
</feature>
<dbReference type="SUPFAM" id="SSF47090">
    <property type="entry name" value="PGBD-like"/>
    <property type="match status" value="1"/>
</dbReference>
<keyword evidence="7 25" id="KW-0732">Signal</keyword>
<feature type="binding site" evidence="20">
    <location>
        <position position="238"/>
    </location>
    <ligand>
        <name>Zn(2+)</name>
        <dbReference type="ChEBI" id="CHEBI:29105"/>
        <label>2</label>
        <note>catalytic</note>
    </ligand>
</feature>
<dbReference type="InterPro" id="IPR021158">
    <property type="entry name" value="Pept_M10A_Zn_BS"/>
</dbReference>
<evidence type="ECO:0000256" key="23">
    <source>
        <dbReference type="PIRSR" id="PIRSR621190-5"/>
    </source>
</evidence>
<dbReference type="SMART" id="SM00120">
    <property type="entry name" value="HX"/>
    <property type="match status" value="4"/>
</dbReference>
<dbReference type="OrthoDB" id="406838at2759"/>
<feature type="modified residue" description="Phosphotyrosine; by PKDCC" evidence="22">
    <location>
        <position position="362"/>
    </location>
</feature>
<evidence type="ECO:0000256" key="4">
    <source>
        <dbReference type="ARBA" id="ARBA00022530"/>
    </source>
</evidence>
<evidence type="ECO:0000256" key="15">
    <source>
        <dbReference type="ARBA" id="ARBA00023157"/>
    </source>
</evidence>
<dbReference type="PROSITE" id="PS51642">
    <property type="entry name" value="HEMOPEXIN_2"/>
    <property type="match status" value="4"/>
</dbReference>
<dbReference type="Pfam" id="PF00045">
    <property type="entry name" value="Hemopexin"/>
    <property type="match status" value="4"/>
</dbReference>
<feature type="binding site" evidence="19">
    <location>
        <position position="224"/>
    </location>
    <ligand>
        <name>Zn(2+)</name>
        <dbReference type="ChEBI" id="CHEBI:29105"/>
        <label>2</label>
        <note>catalytic</note>
    </ligand>
</feature>
<dbReference type="SUPFAM" id="SSF50923">
    <property type="entry name" value="Hemopexin-like domain"/>
    <property type="match status" value="1"/>
</dbReference>
<dbReference type="InterPro" id="IPR021190">
    <property type="entry name" value="Pept_M10A"/>
</dbReference>
<evidence type="ECO:0000256" key="11">
    <source>
        <dbReference type="ARBA" id="ARBA00022837"/>
    </source>
</evidence>
<feature type="binding site" evidence="20">
    <location>
        <position position="185"/>
    </location>
    <ligand>
        <name>Zn(2+)</name>
        <dbReference type="ChEBI" id="CHEBI:29105"/>
        <label>1</label>
    </ligand>
</feature>
<evidence type="ECO:0000256" key="22">
    <source>
        <dbReference type="PIRSR" id="PIRSR621190-4"/>
    </source>
</evidence>
<feature type="chain" id="PRO_5034365981" description="interstitial collagenase" evidence="25">
    <location>
        <begin position="22"/>
        <end position="471"/>
    </location>
</feature>
<dbReference type="FunFam" id="3.40.390.10:FF:000007">
    <property type="entry name" value="Collagenase 3"/>
    <property type="match status" value="1"/>
</dbReference>
<feature type="short sequence motif" description="Cysteine switch" evidence="23">
    <location>
        <begin position="92"/>
        <end position="99"/>
    </location>
</feature>
<comment type="cofactor">
    <cofactor evidence="20">
        <name>Ca(2+)</name>
        <dbReference type="ChEBI" id="CHEBI:29108"/>
    </cofactor>
    <text evidence="20">Can bind about 5 Ca(2+) ions per subunit.</text>
</comment>
<evidence type="ECO:0000313" key="28">
    <source>
        <dbReference type="RefSeq" id="XP_007944198.1"/>
    </source>
</evidence>
<evidence type="ECO:0000256" key="7">
    <source>
        <dbReference type="ARBA" id="ARBA00022729"/>
    </source>
</evidence>
<feature type="binding site" evidence="20">
    <location>
        <position position="431"/>
    </location>
    <ligand>
        <name>Ca(2+)</name>
        <dbReference type="ChEBI" id="CHEBI:29108"/>
        <label>5</label>
    </ligand>
</feature>
<feature type="domain" description="Peptidase metallopeptidase" evidence="26">
    <location>
        <begin position="107"/>
        <end position="264"/>
    </location>
</feature>
<dbReference type="SUPFAM" id="SSF55486">
    <property type="entry name" value="Metalloproteases ('zincins'), catalytic domain"/>
    <property type="match status" value="1"/>
</dbReference>
<feature type="binding site" evidence="19">
    <location>
        <position position="220"/>
    </location>
    <ligand>
        <name>Zn(2+)</name>
        <dbReference type="ChEBI" id="CHEBI:29105"/>
        <label>2</label>
        <note>catalytic</note>
    </ligand>
</feature>
<dbReference type="InterPro" id="IPR018486">
    <property type="entry name" value="Hemopexin_CS"/>
</dbReference>
<feature type="binding site" evidence="19">
    <location>
        <position position="230"/>
    </location>
    <ligand>
        <name>Zn(2+)</name>
        <dbReference type="ChEBI" id="CHEBI:29105"/>
        <label>2</label>
        <note>catalytic</note>
    </ligand>
</feature>
<gene>
    <name evidence="28" type="primary">LOC103201333</name>
</gene>
<evidence type="ECO:0000256" key="16">
    <source>
        <dbReference type="ARBA" id="ARBA00036005"/>
    </source>
</evidence>
<dbReference type="GeneID" id="103201333"/>
<dbReference type="CDD" id="cd00094">
    <property type="entry name" value="HX"/>
    <property type="match status" value="1"/>
</dbReference>
<evidence type="ECO:0000256" key="21">
    <source>
        <dbReference type="PIRSR" id="PIRSR621190-3"/>
    </source>
</evidence>
<evidence type="ECO:0000256" key="5">
    <source>
        <dbReference type="ARBA" id="ARBA00022670"/>
    </source>
</evidence>
<dbReference type="PROSITE" id="PS00546">
    <property type="entry name" value="CYSTEINE_SWITCH"/>
    <property type="match status" value="1"/>
</dbReference>
<dbReference type="Pfam" id="PF00413">
    <property type="entry name" value="Peptidase_M10"/>
    <property type="match status" value="1"/>
</dbReference>
<keyword evidence="8" id="KW-0677">Repeat</keyword>
<feature type="binding site" evidence="20">
    <location>
        <position position="178"/>
    </location>
    <ligand>
        <name>Ca(2+)</name>
        <dbReference type="ChEBI" id="CHEBI:29108"/>
        <label>3</label>
    </ligand>
</feature>
<evidence type="ECO:0000256" key="17">
    <source>
        <dbReference type="ARBA" id="ARBA00038924"/>
    </source>
</evidence>
<feature type="binding site" evidence="20">
    <location>
        <position position="170"/>
    </location>
    <ligand>
        <name>Zn(2+)</name>
        <dbReference type="ChEBI" id="CHEBI:29105"/>
        <label>1</label>
    </ligand>
</feature>
<evidence type="ECO:0000313" key="27">
    <source>
        <dbReference type="Proteomes" id="UP000694850"/>
    </source>
</evidence>
<dbReference type="GO" id="GO:0030198">
    <property type="term" value="P:extracellular matrix organization"/>
    <property type="evidence" value="ECO:0007669"/>
    <property type="project" value="TreeGrafter"/>
</dbReference>
<comment type="cofactor">
    <cofactor evidence="20">
        <name>Zn(2+)</name>
        <dbReference type="ChEBI" id="CHEBI:29105"/>
    </cofactor>
    <text evidence="20">Binds 2 Zn(2+) ions per subunit.</text>
</comment>
<feature type="binding site" evidence="20">
    <location>
        <position position="126"/>
    </location>
    <ligand>
        <name>Ca(2+)</name>
        <dbReference type="ChEBI" id="CHEBI:29108"/>
        <label>1</label>
    </ligand>
</feature>
<keyword evidence="12" id="KW-0482">Metalloprotease</keyword>
<dbReference type="PANTHER" id="PTHR10201">
    <property type="entry name" value="MATRIX METALLOPROTEINASE"/>
    <property type="match status" value="1"/>
</dbReference>
<dbReference type="InterPro" id="IPR002477">
    <property type="entry name" value="Peptidoglycan-bd-like"/>
</dbReference>
<keyword evidence="5" id="KW-0645">Protease</keyword>
<evidence type="ECO:0000256" key="3">
    <source>
        <dbReference type="ARBA" id="ARBA00022525"/>
    </source>
</evidence>
<feature type="binding site" evidence="20">
    <location>
        <position position="287"/>
    </location>
    <ligand>
        <name>Ca(2+)</name>
        <dbReference type="ChEBI" id="CHEBI:29108"/>
        <label>4</label>
    </ligand>
</feature>
<feature type="repeat" description="Hemopexin" evidence="24">
    <location>
        <begin position="277"/>
        <end position="326"/>
    </location>
</feature>
<keyword evidence="10 19" id="KW-0862">Zinc</keyword>
<dbReference type="InterPro" id="IPR001818">
    <property type="entry name" value="Pept_M10_metallopeptidase"/>
</dbReference>
<evidence type="ECO:0000256" key="24">
    <source>
        <dbReference type="PROSITE-ProRule" id="PRU01011"/>
    </source>
</evidence>
<evidence type="ECO:0000256" key="25">
    <source>
        <dbReference type="SAM" id="SignalP"/>
    </source>
</evidence>
<evidence type="ECO:0000256" key="13">
    <source>
        <dbReference type="ARBA" id="ARBA00023105"/>
    </source>
</evidence>
<dbReference type="InterPro" id="IPR033739">
    <property type="entry name" value="M10A_MMP"/>
</dbReference>
<feature type="binding site" evidence="20">
    <location>
        <position position="203"/>
    </location>
    <ligand>
        <name>Ca(2+)</name>
        <dbReference type="ChEBI" id="CHEBI:29108"/>
        <label>3</label>
    </ligand>
</feature>
<evidence type="ECO:0000256" key="12">
    <source>
        <dbReference type="ARBA" id="ARBA00023049"/>
    </source>
</evidence>
<evidence type="ECO:0000256" key="20">
    <source>
        <dbReference type="PIRSR" id="PIRSR621190-2"/>
    </source>
</evidence>
<comment type="similarity">
    <text evidence="2">Belongs to the peptidase M10A family.</text>
</comment>
<feature type="binding site" evidence="20">
    <location>
        <position position="429"/>
    </location>
    <ligand>
        <name>Ca(2+)</name>
        <dbReference type="ChEBI" id="CHEBI:29108"/>
        <label>4</label>
    </ligand>
</feature>
<keyword evidence="3" id="KW-0964">Secreted</keyword>
<feature type="binding site" evidence="20">
    <location>
        <position position="382"/>
    </location>
    <ligand>
        <name>Ca(2+)</name>
        <dbReference type="ChEBI" id="CHEBI:29108"/>
        <label>5</label>
    </ligand>
</feature>
<accession>A0A8B7A8B0</accession>
<dbReference type="InterPro" id="IPR006026">
    <property type="entry name" value="Peptidase_Metallo"/>
</dbReference>
<feature type="binding site" evidence="20">
    <location>
        <position position="200"/>
    </location>
    <ligand>
        <name>Ca(2+)</name>
        <dbReference type="ChEBI" id="CHEBI:29108"/>
        <label>3</label>
    </ligand>
</feature>
<evidence type="ECO:0000256" key="8">
    <source>
        <dbReference type="ARBA" id="ARBA00022737"/>
    </source>
</evidence>
<comment type="subcellular location">
    <subcellularLocation>
        <location evidence="1">Secreted</location>
        <location evidence="1">Extracellular space</location>
        <location evidence="1">Extracellular matrix</location>
    </subcellularLocation>
</comment>
<dbReference type="Gene3D" id="3.40.390.10">
    <property type="entry name" value="Collagenase (Catalytic Domain)"/>
    <property type="match status" value="1"/>
</dbReference>
<feature type="disulfide bond" evidence="21">
    <location>
        <begin position="280"/>
        <end position="468"/>
    </location>
</feature>
<feature type="active site" evidence="18">
    <location>
        <position position="221"/>
    </location>
</feature>
<sequence>MANMPTLLLFLLLLWGLGSQGFPATSETQEQDVETVQKYLEDYYDLKNEGDQTERKGDSGLVIEKLKQMQEFFGLKVTGKPDAETLKVMKKPRCGVPDVARFVLTEGHPQWEKTQLTYKIENYTPDLPQADVDHAIEKAFQLWSNVTPLKFTKVSEGQADIMISFVRGDHRDNSPFDGPGGNLAHAFQPGPGIGGDAHFDEDERWTNNFRDYNLYRVAAHELGHSLGLSHSTDIGALMYPNYIFSGDVQLSQDDINGIQTIYGPSQDSTQPIAPQTPQACDSKLTFDAVTTIRGELMFFKDRFYMRINSFYPEVELNFISVFWPHLPNGLQAVYEVADRDEVRFFKGNKYWAVQGQEVLHGYPKDIHTSFGFPKTVKNIDAAVSEEDTGKTYFFVANKYWRYDEYRRSMDAGYPKMIAHEFPGIGNKVDAVFKKDGFFYFFHGTRQYKFDHNTKRILTLLKANSWFNCGKN</sequence>
<dbReference type="Pfam" id="PF01471">
    <property type="entry name" value="PG_binding_1"/>
    <property type="match status" value="1"/>
</dbReference>
<feature type="repeat" description="Hemopexin" evidence="24">
    <location>
        <begin position="376"/>
        <end position="424"/>
    </location>
</feature>
<dbReference type="GO" id="GO:0008270">
    <property type="term" value="F:zinc ion binding"/>
    <property type="evidence" value="ECO:0007669"/>
    <property type="project" value="InterPro"/>
</dbReference>
<dbReference type="PIRSF" id="PIRSF001191">
    <property type="entry name" value="Peptidase_M10A_matrix"/>
    <property type="match status" value="1"/>
</dbReference>
<dbReference type="AlphaFoldDB" id="A0A8B7A8B0"/>
<comment type="catalytic activity">
    <reaction evidence="16">
        <text>Cleavage of the triple helix of collagen at about three-quarters of the length of the molecule from the N-terminus, at 775-Gly-|-Ile-776 in the alpha1(I) chain. Cleaves synthetic substrates and alpha-macroglobulins at bonds where P1' is a hydrophobic residue.</text>
        <dbReference type="EC" id="3.4.24.7"/>
    </reaction>
</comment>
<dbReference type="GO" id="GO:0004222">
    <property type="term" value="F:metalloendopeptidase activity"/>
    <property type="evidence" value="ECO:0007669"/>
    <property type="project" value="UniProtKB-EC"/>
</dbReference>
<evidence type="ECO:0000259" key="26">
    <source>
        <dbReference type="SMART" id="SM00235"/>
    </source>
</evidence>
<feature type="binding site" evidence="20">
    <location>
        <position position="194"/>
    </location>
    <ligand>
        <name>Ca(2+)</name>
        <dbReference type="ChEBI" id="CHEBI:29108"/>
        <label>2</label>
    </ligand>
</feature>
<dbReference type="InterPro" id="IPR000585">
    <property type="entry name" value="Hemopexin-like_dom"/>
</dbReference>
<evidence type="ECO:0000256" key="19">
    <source>
        <dbReference type="PIRSR" id="PIRSR001191-2"/>
    </source>
</evidence>
<dbReference type="SMART" id="SM00235">
    <property type="entry name" value="ZnMc"/>
    <property type="match status" value="1"/>
</dbReference>
<dbReference type="RefSeq" id="XP_007944198.1">
    <property type="nucleotide sequence ID" value="XM_007946007.2"/>
</dbReference>
<dbReference type="InterPro" id="IPR036375">
    <property type="entry name" value="Hemopexin-like_dom_sf"/>
</dbReference>
<dbReference type="InterPro" id="IPR036365">
    <property type="entry name" value="PGBD-like_sf"/>
</dbReference>
<keyword evidence="15 21" id="KW-1015">Disulfide bond</keyword>
<proteinExistence type="inferred from homology"/>
<dbReference type="EC" id="3.4.24.7" evidence="17"/>
<keyword evidence="13" id="KW-0177">Collagen degradation</keyword>
<organism evidence="27 28">
    <name type="scientific">Orycteropus afer afer</name>
    <dbReference type="NCBI Taxonomy" id="1230840"/>
    <lineage>
        <taxon>Eukaryota</taxon>
        <taxon>Metazoa</taxon>
        <taxon>Chordata</taxon>
        <taxon>Craniata</taxon>
        <taxon>Vertebrata</taxon>
        <taxon>Euteleostomi</taxon>
        <taxon>Mammalia</taxon>
        <taxon>Eutheria</taxon>
        <taxon>Afrotheria</taxon>
        <taxon>Tubulidentata</taxon>
        <taxon>Orycteropodidae</taxon>
        <taxon>Orycteropus</taxon>
    </lineage>
</organism>
<dbReference type="InterPro" id="IPR018487">
    <property type="entry name" value="Hemopexin-like_repeat"/>
</dbReference>
<keyword evidence="6 19" id="KW-0479">Metal-binding</keyword>
<evidence type="ECO:0000256" key="10">
    <source>
        <dbReference type="ARBA" id="ARBA00022833"/>
    </source>
</evidence>
<feature type="binding site" evidence="20">
    <location>
        <position position="196"/>
    </location>
    <ligand>
        <name>Ca(2+)</name>
        <dbReference type="ChEBI" id="CHEBI:29108"/>
        <label>2</label>
    </ligand>
</feature>
<feature type="binding site" evidence="20">
    <location>
        <position position="203"/>
    </location>
    <ligand>
        <name>Ca(2+)</name>
        <dbReference type="ChEBI" id="CHEBI:29108"/>
        <label>1</label>
    </ligand>
</feature>
<protein>
    <recommendedName>
        <fullName evidence="17">interstitial collagenase</fullName>
        <ecNumber evidence="17">3.4.24.7</ecNumber>
    </recommendedName>
</protein>
<evidence type="ECO:0000256" key="2">
    <source>
        <dbReference type="ARBA" id="ARBA00010370"/>
    </source>
</evidence>
<reference evidence="28" key="1">
    <citation type="submission" date="2025-08" db="UniProtKB">
        <authorList>
            <consortium name="RefSeq"/>
        </authorList>
    </citation>
    <scope>IDENTIFICATION</scope>
</reference>
<dbReference type="PROSITE" id="PS00024">
    <property type="entry name" value="HEMOPEXIN"/>
    <property type="match status" value="1"/>
</dbReference>
<dbReference type="GO" id="GO:0006508">
    <property type="term" value="P:proteolysis"/>
    <property type="evidence" value="ECO:0007669"/>
    <property type="project" value="UniProtKB-KW"/>
</dbReference>
<evidence type="ECO:0000256" key="14">
    <source>
        <dbReference type="ARBA" id="ARBA00023145"/>
    </source>
</evidence>
<feature type="binding site" evidence="20">
    <location>
        <position position="198"/>
    </location>
    <ligand>
        <name>Zn(2+)</name>
        <dbReference type="ChEBI" id="CHEBI:29105"/>
        <label>1</label>
    </ligand>
</feature>
<feature type="signal peptide" evidence="25">
    <location>
        <begin position="1"/>
        <end position="21"/>
    </location>
</feature>
<dbReference type="PANTHER" id="PTHR10201:SF151">
    <property type="entry name" value="INTERSTITIAL COLLAGENASE"/>
    <property type="match status" value="1"/>
</dbReference>
<dbReference type="InterPro" id="IPR024079">
    <property type="entry name" value="MetalloPept_cat_dom_sf"/>
</dbReference>
<feature type="binding site" evidence="20">
    <location>
        <position position="160"/>
    </location>
    <ligand>
        <name>Ca(2+)</name>
        <dbReference type="ChEBI" id="CHEBI:29108"/>
        <label>2</label>
    </ligand>
</feature>
<feature type="repeat" description="Hemopexin" evidence="24">
    <location>
        <begin position="425"/>
        <end position="468"/>
    </location>
</feature>
<feature type="binding site" evidence="20">
    <location>
        <position position="177"/>
    </location>
    <ligand>
        <name>Ca(2+)</name>
        <dbReference type="ChEBI" id="CHEBI:29108"/>
        <label>3</label>
    </ligand>
</feature>
<name>A0A8B7A8B0_ORYAF</name>
<keyword evidence="27" id="KW-1185">Reference proteome</keyword>
<dbReference type="FunFam" id="2.110.10.10:FF:000002">
    <property type="entry name" value="Matrix metallopeptidase 3"/>
    <property type="match status" value="1"/>
</dbReference>
<dbReference type="Proteomes" id="UP000694850">
    <property type="component" value="Unplaced"/>
</dbReference>
<evidence type="ECO:0000256" key="1">
    <source>
        <dbReference type="ARBA" id="ARBA00004498"/>
    </source>
</evidence>
<keyword evidence="11 20" id="KW-0106">Calcium</keyword>
<dbReference type="PRINTS" id="PR00138">
    <property type="entry name" value="MATRIXIN"/>
</dbReference>
<dbReference type="Gene3D" id="2.110.10.10">
    <property type="entry name" value="Hemopexin-like domain"/>
    <property type="match status" value="1"/>
</dbReference>
<evidence type="ECO:0000256" key="18">
    <source>
        <dbReference type="PIRSR" id="PIRSR001191-1"/>
    </source>
</evidence>
<dbReference type="GO" id="GO:0031012">
    <property type="term" value="C:extracellular matrix"/>
    <property type="evidence" value="ECO:0007669"/>
    <property type="project" value="InterPro"/>
</dbReference>